<name>A0A1I5PCG1_9GAMM</name>
<feature type="region of interest" description="Disordered" evidence="1">
    <location>
        <begin position="63"/>
        <end position="82"/>
    </location>
</feature>
<reference evidence="3" key="1">
    <citation type="submission" date="2016-10" db="EMBL/GenBank/DDBJ databases">
        <authorList>
            <person name="Varghese N."/>
            <person name="Submissions S."/>
        </authorList>
    </citation>
    <scope>NUCLEOTIDE SEQUENCE [LARGE SCALE GENOMIC DNA]</scope>
    <source>
        <strain evidence="3">JCM 15604</strain>
    </source>
</reference>
<dbReference type="RefSeq" id="WP_074913663.1">
    <property type="nucleotide sequence ID" value="NZ_FOXK01000002.1"/>
</dbReference>
<dbReference type="AlphaFoldDB" id="A0A1I5PCG1"/>
<organism evidence="2 3">
    <name type="scientific">Ectopseudomonas toyotomiensis</name>
    <dbReference type="NCBI Taxonomy" id="554344"/>
    <lineage>
        <taxon>Bacteria</taxon>
        <taxon>Pseudomonadati</taxon>
        <taxon>Pseudomonadota</taxon>
        <taxon>Gammaproteobacteria</taxon>
        <taxon>Pseudomonadales</taxon>
        <taxon>Pseudomonadaceae</taxon>
        <taxon>Ectopseudomonas</taxon>
    </lineage>
</organism>
<keyword evidence="3" id="KW-1185">Reference proteome</keyword>
<gene>
    <name evidence="2" type="ORF">SAMN05216177_102248</name>
</gene>
<proteinExistence type="predicted"/>
<evidence type="ECO:0000256" key="1">
    <source>
        <dbReference type="SAM" id="MobiDB-lite"/>
    </source>
</evidence>
<feature type="compositionally biased region" description="Polar residues" evidence="1">
    <location>
        <begin position="71"/>
        <end position="82"/>
    </location>
</feature>
<dbReference type="EMBL" id="FOXK01000002">
    <property type="protein sequence ID" value="SFP31789.1"/>
    <property type="molecule type" value="Genomic_DNA"/>
</dbReference>
<sequence>MAELTITIKDENGAIGVALGGDTNVETTAGFVAHALMRLVPEVVVGAARAAAKRGNCPCPKCSAKREAAGQAQSNEPKPTLH</sequence>
<accession>A0A1I5PCG1</accession>
<protein>
    <submittedName>
        <fullName evidence="2">Uncharacterized protein</fullName>
    </submittedName>
</protein>
<evidence type="ECO:0000313" key="2">
    <source>
        <dbReference type="EMBL" id="SFP31789.1"/>
    </source>
</evidence>
<dbReference type="Proteomes" id="UP000182025">
    <property type="component" value="Unassembled WGS sequence"/>
</dbReference>
<evidence type="ECO:0000313" key="3">
    <source>
        <dbReference type="Proteomes" id="UP000182025"/>
    </source>
</evidence>